<protein>
    <submittedName>
        <fullName evidence="3">Uncharacterized protein</fullName>
    </submittedName>
</protein>
<organism evidence="3 4">
    <name type="scientific">Litorisediminicola beolgyonensis</name>
    <dbReference type="NCBI Taxonomy" id="1173614"/>
    <lineage>
        <taxon>Bacteria</taxon>
        <taxon>Pseudomonadati</taxon>
        <taxon>Pseudomonadota</taxon>
        <taxon>Alphaproteobacteria</taxon>
        <taxon>Rhodobacterales</taxon>
        <taxon>Paracoccaceae</taxon>
        <taxon>Litorisediminicola</taxon>
    </lineage>
</organism>
<name>A0ABW3ZF10_9RHOB</name>
<gene>
    <name evidence="3" type="ORF">ACFQ4E_05045</name>
</gene>
<feature type="region of interest" description="Disordered" evidence="1">
    <location>
        <begin position="94"/>
        <end position="119"/>
    </location>
</feature>
<evidence type="ECO:0000313" key="4">
    <source>
        <dbReference type="Proteomes" id="UP001597135"/>
    </source>
</evidence>
<keyword evidence="4" id="KW-1185">Reference proteome</keyword>
<dbReference type="EMBL" id="JBHTMU010000006">
    <property type="protein sequence ID" value="MFD1341781.1"/>
    <property type="molecule type" value="Genomic_DNA"/>
</dbReference>
<proteinExistence type="predicted"/>
<feature type="transmembrane region" description="Helical" evidence="2">
    <location>
        <begin position="192"/>
        <end position="216"/>
    </location>
</feature>
<feature type="transmembrane region" description="Helical" evidence="2">
    <location>
        <begin position="222"/>
        <end position="242"/>
    </location>
</feature>
<keyword evidence="2" id="KW-0812">Transmembrane</keyword>
<comment type="caution">
    <text evidence="3">The sequence shown here is derived from an EMBL/GenBank/DDBJ whole genome shotgun (WGS) entry which is preliminary data.</text>
</comment>
<evidence type="ECO:0000256" key="2">
    <source>
        <dbReference type="SAM" id="Phobius"/>
    </source>
</evidence>
<sequence>MNRHDGYEGSGVKVSRKHAAVAGDTLLLKIKVDISPADGARVTFLLAARPGLDAPDMRRAAVILSDMVLQALQLVEARHVEWLSPRSILSPEEFESSRNYVSQRRGSKREMTGLPPMEDSIDEIERNLQKMFASDEPAAPAAPETDIKEPAALAASAVDPDQERPTKPLVYEIRDRLEPEDPRQFRQIAASWALTAAITAISLPVALLLAVVHVMRGNDFRLSAHCLALSAFGAALHAAGMLEPLMRSLGI</sequence>
<reference evidence="4" key="1">
    <citation type="journal article" date="2019" name="Int. J. Syst. Evol. Microbiol.">
        <title>The Global Catalogue of Microorganisms (GCM) 10K type strain sequencing project: providing services to taxonomists for standard genome sequencing and annotation.</title>
        <authorList>
            <consortium name="The Broad Institute Genomics Platform"/>
            <consortium name="The Broad Institute Genome Sequencing Center for Infectious Disease"/>
            <person name="Wu L."/>
            <person name="Ma J."/>
        </authorList>
    </citation>
    <scope>NUCLEOTIDE SEQUENCE [LARGE SCALE GENOMIC DNA]</scope>
    <source>
        <strain evidence="4">CCUG 62953</strain>
    </source>
</reference>
<keyword evidence="2" id="KW-0472">Membrane</keyword>
<evidence type="ECO:0000256" key="1">
    <source>
        <dbReference type="SAM" id="MobiDB-lite"/>
    </source>
</evidence>
<keyword evidence="2" id="KW-1133">Transmembrane helix</keyword>
<accession>A0ABW3ZF10</accession>
<evidence type="ECO:0000313" key="3">
    <source>
        <dbReference type="EMBL" id="MFD1341781.1"/>
    </source>
</evidence>
<dbReference type="Proteomes" id="UP001597135">
    <property type="component" value="Unassembled WGS sequence"/>
</dbReference>